<proteinExistence type="predicted"/>
<dbReference type="AlphaFoldDB" id="A0A934MK93"/>
<reference evidence="3" key="1">
    <citation type="submission" date="2020-12" db="EMBL/GenBank/DDBJ databases">
        <title>Devosia sp. MSA67 isolated from Mo River.</title>
        <authorList>
            <person name="Ma F."/>
            <person name="Zi Z."/>
        </authorList>
    </citation>
    <scope>NUCLEOTIDE SEQUENCE</scope>
    <source>
        <strain evidence="3">MSA67</strain>
    </source>
</reference>
<dbReference type="Proteomes" id="UP000602124">
    <property type="component" value="Unassembled WGS sequence"/>
</dbReference>
<dbReference type="RefSeq" id="WP_198876110.1">
    <property type="nucleotide sequence ID" value="NZ_JAEKMH010000002.1"/>
</dbReference>
<feature type="domain" description="Thiol:disulfide interchange protein DsbD N-terminal" evidence="2">
    <location>
        <begin position="44"/>
        <end position="145"/>
    </location>
</feature>
<protein>
    <recommendedName>
        <fullName evidence="2">Thiol:disulfide interchange protein DsbD N-terminal domain-containing protein</fullName>
    </recommendedName>
</protein>
<evidence type="ECO:0000313" key="4">
    <source>
        <dbReference type="Proteomes" id="UP000602124"/>
    </source>
</evidence>
<keyword evidence="1" id="KW-0732">Signal</keyword>
<feature type="signal peptide" evidence="1">
    <location>
        <begin position="1"/>
        <end position="20"/>
    </location>
</feature>
<comment type="caution">
    <text evidence="3">The sequence shown here is derived from an EMBL/GenBank/DDBJ whole genome shotgun (WGS) entry which is preliminary data.</text>
</comment>
<evidence type="ECO:0000313" key="3">
    <source>
        <dbReference type="EMBL" id="MBJ3784893.1"/>
    </source>
</evidence>
<evidence type="ECO:0000259" key="2">
    <source>
        <dbReference type="Pfam" id="PF11412"/>
    </source>
</evidence>
<gene>
    <name evidence="3" type="ORF">JEQ47_09200</name>
</gene>
<dbReference type="Pfam" id="PF11412">
    <property type="entry name" value="DsbD_N"/>
    <property type="match status" value="1"/>
</dbReference>
<accession>A0A934MK93</accession>
<name>A0A934MK93_9HYPH</name>
<sequence length="275" mass="28701">MRLFPALALAVVLPVLSAAAGETPWQEVAPGVSVRLISAGAPDADGRAWVALEIDMPDNTKTYWKVPGESGLPAQLDFSGIAGHEVHWPYPIRDELDGLVDYVYFGHTVLPIALDVGSEAVTISLEATLGICSDICVPAQAALTLPARGEASDEANALRIRQALANVPIEWEEGPEPAGAIHLADDGSGILVEIDSAVIDPASVIVAGDLDDPVFGAPQKSPQPNLVLLPIVGKTDNSALDGLEVELSFMTPTGAYEVSRTIESGTDANVDALAQ</sequence>
<keyword evidence="4" id="KW-1185">Reference proteome</keyword>
<evidence type="ECO:0000256" key="1">
    <source>
        <dbReference type="SAM" id="SignalP"/>
    </source>
</evidence>
<feature type="chain" id="PRO_5038049416" description="Thiol:disulfide interchange protein DsbD N-terminal domain-containing protein" evidence="1">
    <location>
        <begin position="21"/>
        <end position="275"/>
    </location>
</feature>
<dbReference type="EMBL" id="JAEKMH010000002">
    <property type="protein sequence ID" value="MBJ3784893.1"/>
    <property type="molecule type" value="Genomic_DNA"/>
</dbReference>
<organism evidence="3 4">
    <name type="scientific">Devosia sediminis</name>
    <dbReference type="NCBI Taxonomy" id="2798801"/>
    <lineage>
        <taxon>Bacteria</taxon>
        <taxon>Pseudomonadati</taxon>
        <taxon>Pseudomonadota</taxon>
        <taxon>Alphaproteobacteria</taxon>
        <taxon>Hyphomicrobiales</taxon>
        <taxon>Devosiaceae</taxon>
        <taxon>Devosia</taxon>
    </lineage>
</organism>
<dbReference type="InterPro" id="IPR028250">
    <property type="entry name" value="DsbDN"/>
</dbReference>